<dbReference type="InterPro" id="IPR014991">
    <property type="entry name" value="DUF1840"/>
</dbReference>
<reference evidence="1" key="1">
    <citation type="submission" date="2022-11" db="EMBL/GenBank/DDBJ databases">
        <title>Robbsia betulipollinis sp. nov., isolated from pollen of birch (Betula pendula).</title>
        <authorList>
            <person name="Shi H."/>
            <person name="Ambika Manirajan B."/>
            <person name="Ratering S."/>
            <person name="Geissler-Plaum R."/>
            <person name="Schnell S."/>
        </authorList>
    </citation>
    <scope>NUCLEOTIDE SEQUENCE</scope>
    <source>
        <strain evidence="1">Bb-Pol-6</strain>
    </source>
</reference>
<comment type="caution">
    <text evidence="1">The sequence shown here is derived from an EMBL/GenBank/DDBJ whole genome shotgun (WGS) entry which is preliminary data.</text>
</comment>
<dbReference type="RefSeq" id="WP_267848971.1">
    <property type="nucleotide sequence ID" value="NZ_JAPMXC010000010.1"/>
</dbReference>
<name>A0ABT3ZS15_9BURK</name>
<accession>A0ABT3ZS15</accession>
<dbReference type="Pfam" id="PF08895">
    <property type="entry name" value="DUF1840"/>
    <property type="match status" value="1"/>
</dbReference>
<evidence type="ECO:0000313" key="2">
    <source>
        <dbReference type="Proteomes" id="UP001082899"/>
    </source>
</evidence>
<gene>
    <name evidence="1" type="ORF">OVY01_18120</name>
</gene>
<evidence type="ECO:0000313" key="1">
    <source>
        <dbReference type="EMBL" id="MCY0389072.1"/>
    </source>
</evidence>
<proteinExistence type="predicted"/>
<sequence length="107" mass="11597">MLIAFKSPAAPEIIMTEQLAQYLLGLLGKELGVRGVIHHDGMAAAITRLEYAVAHDKERAVSHATHYAGASDDSVPQDGVGLAQRAFPLLDMMRHAHEQNADILWGV</sequence>
<organism evidence="1 2">
    <name type="scientific">Robbsia betulipollinis</name>
    <dbReference type="NCBI Taxonomy" id="2981849"/>
    <lineage>
        <taxon>Bacteria</taxon>
        <taxon>Pseudomonadati</taxon>
        <taxon>Pseudomonadota</taxon>
        <taxon>Betaproteobacteria</taxon>
        <taxon>Burkholderiales</taxon>
        <taxon>Burkholderiaceae</taxon>
        <taxon>Robbsia</taxon>
    </lineage>
</organism>
<dbReference type="EMBL" id="JAPMXC010000010">
    <property type="protein sequence ID" value="MCY0389072.1"/>
    <property type="molecule type" value="Genomic_DNA"/>
</dbReference>
<keyword evidence="2" id="KW-1185">Reference proteome</keyword>
<dbReference type="Proteomes" id="UP001082899">
    <property type="component" value="Unassembled WGS sequence"/>
</dbReference>
<protein>
    <submittedName>
        <fullName evidence="1">DUF1840 domain-containing protein</fullName>
    </submittedName>
</protein>